<organism evidence="2">
    <name type="scientific">Fagus sylvatica</name>
    <name type="common">Beechnut</name>
    <dbReference type="NCBI Taxonomy" id="28930"/>
    <lineage>
        <taxon>Eukaryota</taxon>
        <taxon>Viridiplantae</taxon>
        <taxon>Streptophyta</taxon>
        <taxon>Embryophyta</taxon>
        <taxon>Tracheophyta</taxon>
        <taxon>Spermatophyta</taxon>
        <taxon>Magnoliopsida</taxon>
        <taxon>eudicotyledons</taxon>
        <taxon>Gunneridae</taxon>
        <taxon>Pentapetalae</taxon>
        <taxon>rosids</taxon>
        <taxon>fabids</taxon>
        <taxon>Fagales</taxon>
        <taxon>Fagaceae</taxon>
        <taxon>Fagus</taxon>
    </lineage>
</organism>
<feature type="compositionally biased region" description="Basic and acidic residues" evidence="1">
    <location>
        <begin position="102"/>
        <end position="112"/>
    </location>
</feature>
<dbReference type="GO" id="GO:0009507">
    <property type="term" value="C:chloroplast"/>
    <property type="evidence" value="ECO:0007669"/>
    <property type="project" value="TreeGrafter"/>
</dbReference>
<dbReference type="EMBL" id="OIVN01003089">
    <property type="protein sequence ID" value="SPD08709.1"/>
    <property type="molecule type" value="Genomic_DNA"/>
</dbReference>
<feature type="region of interest" description="Disordered" evidence="1">
    <location>
        <begin position="90"/>
        <end position="135"/>
    </location>
</feature>
<dbReference type="InterPro" id="IPR040299">
    <property type="entry name" value="RF2K-like"/>
</dbReference>
<evidence type="ECO:0000256" key="1">
    <source>
        <dbReference type="SAM" id="MobiDB-lite"/>
    </source>
</evidence>
<name>A0A2N9HAS2_FAGSY</name>
<gene>
    <name evidence="2" type="ORF">FSB_LOCUS36591</name>
</gene>
<dbReference type="GO" id="GO:0009658">
    <property type="term" value="P:chloroplast organization"/>
    <property type="evidence" value="ECO:0007669"/>
    <property type="project" value="TreeGrafter"/>
</dbReference>
<reference evidence="2" key="1">
    <citation type="submission" date="2018-02" db="EMBL/GenBank/DDBJ databases">
        <authorList>
            <person name="Cohen D.B."/>
            <person name="Kent A.D."/>
        </authorList>
    </citation>
    <scope>NUCLEOTIDE SEQUENCE</scope>
</reference>
<dbReference type="GO" id="GO:0010027">
    <property type="term" value="P:thylakoid membrane organization"/>
    <property type="evidence" value="ECO:0007669"/>
    <property type="project" value="TreeGrafter"/>
</dbReference>
<proteinExistence type="predicted"/>
<evidence type="ECO:0000313" key="2">
    <source>
        <dbReference type="EMBL" id="SPD08709.1"/>
    </source>
</evidence>
<dbReference type="AlphaFoldDB" id="A0A2N9HAS2"/>
<dbReference type="PANTHER" id="PTHR34938">
    <property type="entry name" value="PROTEIN FERTILITY RESTORER RF2, MITOCHONDRIAL"/>
    <property type="match status" value="1"/>
</dbReference>
<dbReference type="PANTHER" id="PTHR34938:SF4">
    <property type="entry name" value="TRANSMEMBRANE PROTEIN"/>
    <property type="match status" value="1"/>
</dbReference>
<feature type="compositionally biased region" description="Gly residues" evidence="1">
    <location>
        <begin position="125"/>
        <end position="135"/>
    </location>
</feature>
<protein>
    <submittedName>
        <fullName evidence="2">Uncharacterized protein</fullName>
    </submittedName>
</protein>
<sequence>MRFQPFDYQRGRFQIAKSGVGLSLPVSRIDRRRPSLHSNGMQSVICAAALPIDYYLSLSSSLDDTSSPCKSKLEGENVICGAATAEQTQTVTQKSPTITHIPGKEKSPRLDDGGSGFPPYDRRGGGGSGGGGDGGDIPSGGWVLFGFLGVLGFLKEKETQWLNRDDDR</sequence>
<accession>A0A2N9HAS2</accession>